<feature type="transmembrane region" description="Helical" evidence="1">
    <location>
        <begin position="6"/>
        <end position="23"/>
    </location>
</feature>
<keyword evidence="1" id="KW-1133">Transmembrane helix</keyword>
<evidence type="ECO:0000313" key="3">
    <source>
        <dbReference type="Proteomes" id="UP000018895"/>
    </source>
</evidence>
<dbReference type="AlphaFoldDB" id="W4QFU7"/>
<feature type="transmembrane region" description="Helical" evidence="1">
    <location>
        <begin position="311"/>
        <end position="334"/>
    </location>
</feature>
<dbReference type="EMBL" id="BAUU01000012">
    <property type="protein sequence ID" value="GAE30523.1"/>
    <property type="molecule type" value="Genomic_DNA"/>
</dbReference>
<feature type="transmembrane region" description="Helical" evidence="1">
    <location>
        <begin position="118"/>
        <end position="139"/>
    </location>
</feature>
<evidence type="ECO:0000256" key="1">
    <source>
        <dbReference type="SAM" id="Phobius"/>
    </source>
</evidence>
<dbReference type="RefSeq" id="WP_369384546.1">
    <property type="nucleotide sequence ID" value="NZ_BAUU01000012.1"/>
</dbReference>
<feature type="transmembrane region" description="Helical" evidence="1">
    <location>
        <begin position="265"/>
        <end position="286"/>
    </location>
</feature>
<feature type="transmembrane region" description="Helical" evidence="1">
    <location>
        <begin position="219"/>
        <end position="245"/>
    </location>
</feature>
<protein>
    <recommendedName>
        <fullName evidence="4">ABC transporter</fullName>
    </recommendedName>
</protein>
<evidence type="ECO:0008006" key="4">
    <source>
        <dbReference type="Google" id="ProtNLM"/>
    </source>
</evidence>
<feature type="transmembrane region" description="Helical" evidence="1">
    <location>
        <begin position="159"/>
        <end position="180"/>
    </location>
</feature>
<evidence type="ECO:0000313" key="2">
    <source>
        <dbReference type="EMBL" id="GAE30523.1"/>
    </source>
</evidence>
<name>W4QFU7_9BACI</name>
<organism evidence="2 3">
    <name type="scientific">Halalkalibacter hemicellulosilyticusJCM 9152</name>
    <dbReference type="NCBI Taxonomy" id="1236971"/>
    <lineage>
        <taxon>Bacteria</taxon>
        <taxon>Bacillati</taxon>
        <taxon>Bacillota</taxon>
        <taxon>Bacilli</taxon>
        <taxon>Bacillales</taxon>
        <taxon>Bacillaceae</taxon>
        <taxon>Halalkalibacter</taxon>
    </lineage>
</organism>
<sequence>MLAHQMLLFSAVIVAIMSILLVARHTRSDEEEGRMELLRALPIGRLSITGATLTIYIFVHLLLAILMSIGLTSLQVDHINWTGSLLYGASLGVIGIFFVALTSLFAQVTESTRGTIGLSFFTLFFFYMVRAIGDVSIEWLSWLSPLNWILRTEVYVNNYWWPVLLLCIVALFLMIISLYLNIIRDLGSGFLPTRKGNAHASSYMRSPLALSFRLQRTSIIVWAIGMFVIGLSYGSIFGDLESFIASNELFAEMLTASDISLTEQFITMLMTVMSMIATVPALMIILKLRGEEKRNMTEGLFAYPISRINMVASYTILSIICSIAMLLLACSGLWLAQYFVMEEPLRLGALMQAIFVYMPAILAMLAISVFFIGFIPKMSSMIWLYLGYSFFVVYLGDLLQFPTWLSSLSPFGVVPKLPVEEMNWAVTLFLCLIAIVLKTIGFFQYRSRDLEG</sequence>
<feature type="transmembrane region" description="Helical" evidence="1">
    <location>
        <begin position="43"/>
        <end position="65"/>
    </location>
</feature>
<reference evidence="2" key="1">
    <citation type="journal article" date="2014" name="Genome Announc.">
        <title>Draft Genome Sequences of Three Alkaliphilic Bacillus Strains, Bacillus wakoensis JCM 9140T, Bacillus akibai JCM 9157T, and Bacillus hemicellulosilyticus JCM 9152T.</title>
        <authorList>
            <person name="Yuki M."/>
            <person name="Oshima K."/>
            <person name="Suda W."/>
            <person name="Oshida Y."/>
            <person name="Kitamura K."/>
            <person name="Iida T."/>
            <person name="Hattori M."/>
            <person name="Ohkuma M."/>
        </authorList>
    </citation>
    <scope>NUCLEOTIDE SEQUENCE [LARGE SCALE GENOMIC DNA]</scope>
    <source>
        <strain evidence="2">JCM 9152</strain>
    </source>
</reference>
<comment type="caution">
    <text evidence="2">The sequence shown here is derived from an EMBL/GenBank/DDBJ whole genome shotgun (WGS) entry which is preliminary data.</text>
</comment>
<accession>W4QFU7</accession>
<feature type="transmembrane region" description="Helical" evidence="1">
    <location>
        <begin position="422"/>
        <end position="443"/>
    </location>
</feature>
<proteinExistence type="predicted"/>
<feature type="transmembrane region" description="Helical" evidence="1">
    <location>
        <begin position="382"/>
        <end position="402"/>
    </location>
</feature>
<dbReference type="Proteomes" id="UP000018895">
    <property type="component" value="Unassembled WGS sequence"/>
</dbReference>
<feature type="transmembrane region" description="Helical" evidence="1">
    <location>
        <begin position="354"/>
        <end position="375"/>
    </location>
</feature>
<gene>
    <name evidence="2" type="ORF">JCM9152_1931</name>
</gene>
<keyword evidence="1" id="KW-0812">Transmembrane</keyword>
<dbReference type="STRING" id="1236971.JCM9152_1931"/>
<keyword evidence="1" id="KW-0472">Membrane</keyword>
<keyword evidence="3" id="KW-1185">Reference proteome</keyword>
<feature type="transmembrane region" description="Helical" evidence="1">
    <location>
        <begin position="85"/>
        <end position="106"/>
    </location>
</feature>